<comment type="caution">
    <text evidence="1">The sequence shown here is derived from an EMBL/GenBank/DDBJ whole genome shotgun (WGS) entry which is preliminary data.</text>
</comment>
<dbReference type="Proteomes" id="UP000827976">
    <property type="component" value="Chromosome 4"/>
</dbReference>
<proteinExistence type="predicted"/>
<evidence type="ECO:0000313" key="2">
    <source>
        <dbReference type="Proteomes" id="UP000827976"/>
    </source>
</evidence>
<organism evidence="1 2">
    <name type="scientific">Dioscorea alata</name>
    <name type="common">Purple yam</name>
    <dbReference type="NCBI Taxonomy" id="55571"/>
    <lineage>
        <taxon>Eukaryota</taxon>
        <taxon>Viridiplantae</taxon>
        <taxon>Streptophyta</taxon>
        <taxon>Embryophyta</taxon>
        <taxon>Tracheophyta</taxon>
        <taxon>Spermatophyta</taxon>
        <taxon>Magnoliopsida</taxon>
        <taxon>Liliopsida</taxon>
        <taxon>Dioscoreales</taxon>
        <taxon>Dioscoreaceae</taxon>
        <taxon>Dioscorea</taxon>
    </lineage>
</organism>
<evidence type="ECO:0000313" key="1">
    <source>
        <dbReference type="EMBL" id="KAH7686646.1"/>
    </source>
</evidence>
<keyword evidence="2" id="KW-1185">Reference proteome</keyword>
<sequence length="336" mass="37767">MNHPNNNNNNNNNQDDGGDKLRKRSVPADLDGPSQPQKKFIFLPTHLGFDVDVNQERSSGHQLGSNFTQDMQMASSNNSNLIHGWGSSPTNVSQSVYRFYQIPISEPKSENPRNDDLVESRRQGKKPGSKDNSCEKQRCLSLYCECFARQLYCLNCECSNCDNIVDNEHEVAALHKELLEKNPTVFDSKNFAEQHKKGCTCKNSCIIVSSEVKTQAELDNMPVNVPMGNSYHPPINSGQGYDIRMMQGLQGHSNFHDSQFNNNNSWRSFTLMNESNETNYATLPVDLHAIATLNTQPFTPYAENLLNFFSTLSNKNNNNINSSSSSNNNNNNSNKE</sequence>
<name>A0ACB7WG21_DIOAL</name>
<accession>A0ACB7WG21</accession>
<dbReference type="EMBL" id="CM037014">
    <property type="protein sequence ID" value="KAH7686646.1"/>
    <property type="molecule type" value="Genomic_DNA"/>
</dbReference>
<gene>
    <name evidence="1" type="ORF">IHE45_04G118400</name>
</gene>
<protein>
    <submittedName>
        <fullName evidence="1">Lin-54 family protein</fullName>
    </submittedName>
</protein>
<reference evidence="2" key="1">
    <citation type="journal article" date="2022" name="Nat. Commun.">
        <title>Chromosome evolution and the genetic basis of agronomically important traits in greater yam.</title>
        <authorList>
            <person name="Bredeson J.V."/>
            <person name="Lyons J.B."/>
            <person name="Oniyinde I.O."/>
            <person name="Okereke N.R."/>
            <person name="Kolade O."/>
            <person name="Nnabue I."/>
            <person name="Nwadili C.O."/>
            <person name="Hribova E."/>
            <person name="Parker M."/>
            <person name="Nwogha J."/>
            <person name="Shu S."/>
            <person name="Carlson J."/>
            <person name="Kariba R."/>
            <person name="Muthemba S."/>
            <person name="Knop K."/>
            <person name="Barton G.J."/>
            <person name="Sherwood A.V."/>
            <person name="Lopez-Montes A."/>
            <person name="Asiedu R."/>
            <person name="Jamnadass R."/>
            <person name="Muchugi A."/>
            <person name="Goodstein D."/>
            <person name="Egesi C.N."/>
            <person name="Featherston J."/>
            <person name="Asfaw A."/>
            <person name="Simpson G.G."/>
            <person name="Dolezel J."/>
            <person name="Hendre P.S."/>
            <person name="Van Deynze A."/>
            <person name="Kumar P.L."/>
            <person name="Obidiegwu J.E."/>
            <person name="Bhattacharjee R."/>
            <person name="Rokhsar D.S."/>
        </authorList>
    </citation>
    <scope>NUCLEOTIDE SEQUENCE [LARGE SCALE GENOMIC DNA]</scope>
    <source>
        <strain evidence="2">cv. TDa95/00328</strain>
    </source>
</reference>